<evidence type="ECO:0000256" key="2">
    <source>
        <dbReference type="SAM" id="Phobius"/>
    </source>
</evidence>
<dbReference type="STRING" id="321146.A0A139H6B6"/>
<dbReference type="EMBL" id="LFZN01000124">
    <property type="protein sequence ID" value="KXS98023.1"/>
    <property type="molecule type" value="Genomic_DNA"/>
</dbReference>
<name>A0A139H6B6_9PEZI</name>
<comment type="caution">
    <text evidence="3">The sequence shown here is derived from an EMBL/GenBank/DDBJ whole genome shotgun (WGS) entry which is preliminary data.</text>
</comment>
<evidence type="ECO:0000256" key="1">
    <source>
        <dbReference type="SAM" id="MobiDB-lite"/>
    </source>
</evidence>
<dbReference type="InterPro" id="IPR010699">
    <property type="entry name" value="DUF1275"/>
</dbReference>
<dbReference type="PANTHER" id="PTHR37488">
    <property type="entry name" value="DUF1275 DOMAIN-CONTAINING PROTEIN"/>
    <property type="match status" value="1"/>
</dbReference>
<dbReference type="AlphaFoldDB" id="A0A139H6B6"/>
<feature type="transmembrane region" description="Helical" evidence="2">
    <location>
        <begin position="285"/>
        <end position="303"/>
    </location>
</feature>
<keyword evidence="2" id="KW-0812">Transmembrane</keyword>
<keyword evidence="4" id="KW-1185">Reference proteome</keyword>
<sequence length="359" mass="39495">MTTDETTAPPSPDRPGPQRAVTAPDLALALEQLSKTDLESEPSRLKSIEEQERKSSGASADKLNDLGEHRHVQYQEPPREKSQSQSIYNTFRNPPLPSASAWRTYFFQEVAGDKYLESQLLFMTMVTGALDAMTFTQYRVFASKMTGNTLFLALYAFRLPALDPGIEKNVGISMGVFIFGATFFGHLGHVSRQKRRIWLLISNSFQAILILAAAAIRYWVSRESMGSGAMAILACLAFAESGQIANALNVSMPELNTTMITGALIQLCTDRDVFKVHNTKRNRRLAFFTAMLAGCFIGTAVLAKRSPSAVIVLVAAMKGALVISLFFNRGLVEKKMQLEDGNERVEGAVTPASRVLWGD</sequence>
<organism evidence="3 4">
    <name type="scientific">Pseudocercospora eumusae</name>
    <dbReference type="NCBI Taxonomy" id="321146"/>
    <lineage>
        <taxon>Eukaryota</taxon>
        <taxon>Fungi</taxon>
        <taxon>Dikarya</taxon>
        <taxon>Ascomycota</taxon>
        <taxon>Pezizomycotina</taxon>
        <taxon>Dothideomycetes</taxon>
        <taxon>Dothideomycetidae</taxon>
        <taxon>Mycosphaerellales</taxon>
        <taxon>Mycosphaerellaceae</taxon>
        <taxon>Pseudocercospora</taxon>
    </lineage>
</organism>
<feature type="transmembrane region" description="Helical" evidence="2">
    <location>
        <begin position="170"/>
        <end position="190"/>
    </location>
</feature>
<feature type="region of interest" description="Disordered" evidence="1">
    <location>
        <begin position="1"/>
        <end position="64"/>
    </location>
</feature>
<protein>
    <recommendedName>
        <fullName evidence="5">DUF1275 domain protein</fullName>
    </recommendedName>
</protein>
<feature type="transmembrane region" description="Helical" evidence="2">
    <location>
        <begin position="197"/>
        <end position="220"/>
    </location>
</feature>
<keyword evidence="2" id="KW-1133">Transmembrane helix</keyword>
<proteinExistence type="predicted"/>
<dbReference type="Pfam" id="PF06912">
    <property type="entry name" value="DUF1275"/>
    <property type="match status" value="1"/>
</dbReference>
<evidence type="ECO:0000313" key="4">
    <source>
        <dbReference type="Proteomes" id="UP000070133"/>
    </source>
</evidence>
<reference evidence="3 4" key="1">
    <citation type="submission" date="2015-07" db="EMBL/GenBank/DDBJ databases">
        <title>Comparative genomics of the Sigatoka disease complex on banana suggests a link between parallel evolutionary changes in Pseudocercospora fijiensis and Pseudocercospora eumusae and increased virulence on the banana host.</title>
        <authorList>
            <person name="Chang T.-C."/>
            <person name="Salvucci A."/>
            <person name="Crous P.W."/>
            <person name="Stergiopoulos I."/>
        </authorList>
    </citation>
    <scope>NUCLEOTIDE SEQUENCE [LARGE SCALE GENOMIC DNA]</scope>
    <source>
        <strain evidence="3 4">CBS 114824</strain>
    </source>
</reference>
<evidence type="ECO:0000313" key="3">
    <source>
        <dbReference type="EMBL" id="KXS98023.1"/>
    </source>
</evidence>
<dbReference type="Proteomes" id="UP000070133">
    <property type="component" value="Unassembled WGS sequence"/>
</dbReference>
<feature type="transmembrane region" description="Helical" evidence="2">
    <location>
        <begin position="226"/>
        <end position="248"/>
    </location>
</feature>
<accession>A0A139H6B6</accession>
<dbReference type="OrthoDB" id="5223589at2759"/>
<feature type="transmembrane region" description="Helical" evidence="2">
    <location>
        <begin position="140"/>
        <end position="158"/>
    </location>
</feature>
<gene>
    <name evidence="3" type="ORF">AC578_8779</name>
</gene>
<keyword evidence="2" id="KW-0472">Membrane</keyword>
<dbReference type="PANTHER" id="PTHR37488:SF2">
    <property type="entry name" value="DUF1275 DOMAIN-CONTAINING PROTEIN"/>
    <property type="match status" value="1"/>
</dbReference>
<feature type="compositionally biased region" description="Basic and acidic residues" evidence="1">
    <location>
        <begin position="34"/>
        <end position="55"/>
    </location>
</feature>
<feature type="transmembrane region" description="Helical" evidence="2">
    <location>
        <begin position="309"/>
        <end position="327"/>
    </location>
</feature>
<evidence type="ECO:0008006" key="5">
    <source>
        <dbReference type="Google" id="ProtNLM"/>
    </source>
</evidence>